<reference evidence="14 15" key="1">
    <citation type="submission" date="2018-03" db="EMBL/GenBank/DDBJ databases">
        <title>Adhaeribacter sp. HMF7605 Genome sequencing and assembly.</title>
        <authorList>
            <person name="Kang H."/>
            <person name="Kang J."/>
            <person name="Cha I."/>
            <person name="Kim H."/>
            <person name="Joh K."/>
        </authorList>
    </citation>
    <scope>NUCLEOTIDE SEQUENCE [LARGE SCALE GENOMIC DNA]</scope>
    <source>
        <strain evidence="14 15">HMF7605</strain>
    </source>
</reference>
<keyword evidence="6" id="KW-0812">Transmembrane</keyword>
<dbReference type="Pfam" id="PF08447">
    <property type="entry name" value="PAS_3"/>
    <property type="match status" value="1"/>
</dbReference>
<evidence type="ECO:0000256" key="3">
    <source>
        <dbReference type="ARBA" id="ARBA00012438"/>
    </source>
</evidence>
<evidence type="ECO:0000256" key="8">
    <source>
        <dbReference type="ARBA" id="ARBA00022777"/>
    </source>
</evidence>
<dbReference type="GO" id="GO:0030295">
    <property type="term" value="F:protein kinase activator activity"/>
    <property type="evidence" value="ECO:0007669"/>
    <property type="project" value="TreeGrafter"/>
</dbReference>
<dbReference type="FunFam" id="3.30.565.10:FF:000006">
    <property type="entry name" value="Sensor histidine kinase WalK"/>
    <property type="match status" value="1"/>
</dbReference>
<evidence type="ECO:0000256" key="4">
    <source>
        <dbReference type="ARBA" id="ARBA00022553"/>
    </source>
</evidence>
<keyword evidence="12" id="KW-0472">Membrane</keyword>
<evidence type="ECO:0000256" key="5">
    <source>
        <dbReference type="ARBA" id="ARBA00022679"/>
    </source>
</evidence>
<keyword evidence="8 14" id="KW-0418">Kinase</keyword>
<dbReference type="GO" id="GO:0005524">
    <property type="term" value="F:ATP binding"/>
    <property type="evidence" value="ECO:0007669"/>
    <property type="project" value="UniProtKB-KW"/>
</dbReference>
<keyword evidence="4" id="KW-0597">Phosphoprotein</keyword>
<dbReference type="SMART" id="SM00387">
    <property type="entry name" value="HATPase_c"/>
    <property type="match status" value="1"/>
</dbReference>
<dbReference type="EC" id="2.7.13.3" evidence="3"/>
<dbReference type="Pfam" id="PF02518">
    <property type="entry name" value="HATPase_c"/>
    <property type="match status" value="1"/>
</dbReference>
<keyword evidence="9" id="KW-0067">ATP-binding</keyword>
<dbReference type="SUPFAM" id="SSF47384">
    <property type="entry name" value="Homodimeric domain of signal transducing histidine kinase"/>
    <property type="match status" value="1"/>
</dbReference>
<keyword evidence="7" id="KW-0547">Nucleotide-binding</keyword>
<dbReference type="InterPro" id="IPR004358">
    <property type="entry name" value="Sig_transdc_His_kin-like_C"/>
</dbReference>
<sequence length="362" mass="40722">MALTDWGAPFSSPLTESSHSVAFAFDIATNHFTYLNPAFETVWLKTRKSTQDNPASLLNTIHPDDRIHVFQAYEELLAGTLLLDMEFRIILRSHTQRWISVRPKLLTEQLVIVGFADDISAQKQHKETLQKFADKKNSILNILSHDLAGPFANIQSLATILAQYTVGIENEEIRGIINIIQQSSKQGMDLIQEFIRQEFLESAAAALVMVRVNLIEKLQIVMDEYLPTSRITGITFHFITSTDKVFLTLDMPKFFQVINNLVSNAIKFTPDGGNITISVEEQEDSVLIKVADTGIGIPAKYHATLFDKFTNARRPGIKGEPSVGLGMSIIKTIVEWHQGKIWFESQENKGTTFFIQVPKSIN</sequence>
<keyword evidence="5" id="KW-0808">Transferase</keyword>
<keyword evidence="11" id="KW-0902">Two-component regulatory system</keyword>
<dbReference type="GO" id="GO:0000155">
    <property type="term" value="F:phosphorelay sensor kinase activity"/>
    <property type="evidence" value="ECO:0007669"/>
    <property type="project" value="InterPro"/>
</dbReference>
<dbReference type="OrthoDB" id="9757990at2"/>
<dbReference type="RefSeq" id="WP_106929053.1">
    <property type="nucleotide sequence ID" value="NZ_PYFT01000001.1"/>
</dbReference>
<dbReference type="PRINTS" id="PR00344">
    <property type="entry name" value="BCTRLSENSOR"/>
</dbReference>
<dbReference type="SUPFAM" id="SSF55874">
    <property type="entry name" value="ATPase domain of HSP90 chaperone/DNA topoisomerase II/histidine kinase"/>
    <property type="match status" value="1"/>
</dbReference>
<keyword evidence="15" id="KW-1185">Reference proteome</keyword>
<dbReference type="InterPro" id="IPR036097">
    <property type="entry name" value="HisK_dim/P_sf"/>
</dbReference>
<evidence type="ECO:0000256" key="9">
    <source>
        <dbReference type="ARBA" id="ARBA00022840"/>
    </source>
</evidence>
<evidence type="ECO:0000256" key="12">
    <source>
        <dbReference type="ARBA" id="ARBA00023136"/>
    </source>
</evidence>
<dbReference type="GO" id="GO:0016020">
    <property type="term" value="C:membrane"/>
    <property type="evidence" value="ECO:0007669"/>
    <property type="project" value="UniProtKB-SubCell"/>
</dbReference>
<dbReference type="PANTHER" id="PTHR42878:SF7">
    <property type="entry name" value="SENSOR HISTIDINE KINASE GLRK"/>
    <property type="match status" value="1"/>
</dbReference>
<dbReference type="InterPro" id="IPR050351">
    <property type="entry name" value="BphY/WalK/GraS-like"/>
</dbReference>
<dbReference type="Gene3D" id="3.30.565.10">
    <property type="entry name" value="Histidine kinase-like ATPase, C-terminal domain"/>
    <property type="match status" value="1"/>
</dbReference>
<dbReference type="CDD" id="cd00130">
    <property type="entry name" value="PAS"/>
    <property type="match status" value="1"/>
</dbReference>
<dbReference type="SUPFAM" id="SSF55785">
    <property type="entry name" value="PYP-like sensor domain (PAS domain)"/>
    <property type="match status" value="1"/>
</dbReference>
<evidence type="ECO:0000256" key="6">
    <source>
        <dbReference type="ARBA" id="ARBA00022692"/>
    </source>
</evidence>
<dbReference type="Proteomes" id="UP000240357">
    <property type="component" value="Unassembled WGS sequence"/>
</dbReference>
<comment type="subcellular location">
    <subcellularLocation>
        <location evidence="2">Membrane</location>
        <topology evidence="2">Multi-pass membrane protein</topology>
    </subcellularLocation>
</comment>
<evidence type="ECO:0000256" key="10">
    <source>
        <dbReference type="ARBA" id="ARBA00022989"/>
    </source>
</evidence>
<evidence type="ECO:0000313" key="14">
    <source>
        <dbReference type="EMBL" id="PSR53924.1"/>
    </source>
</evidence>
<evidence type="ECO:0000256" key="2">
    <source>
        <dbReference type="ARBA" id="ARBA00004141"/>
    </source>
</evidence>
<comment type="caution">
    <text evidence="14">The sequence shown here is derived from an EMBL/GenBank/DDBJ whole genome shotgun (WGS) entry which is preliminary data.</text>
</comment>
<evidence type="ECO:0000256" key="11">
    <source>
        <dbReference type="ARBA" id="ARBA00023012"/>
    </source>
</evidence>
<evidence type="ECO:0000256" key="1">
    <source>
        <dbReference type="ARBA" id="ARBA00000085"/>
    </source>
</evidence>
<dbReference type="PANTHER" id="PTHR42878">
    <property type="entry name" value="TWO-COMPONENT HISTIDINE KINASE"/>
    <property type="match status" value="1"/>
</dbReference>
<name>A0A2T2YEI9_9BACT</name>
<evidence type="ECO:0000259" key="13">
    <source>
        <dbReference type="PROSITE" id="PS50109"/>
    </source>
</evidence>
<dbReference type="AlphaFoldDB" id="A0A2T2YEI9"/>
<dbReference type="Gene3D" id="1.10.287.130">
    <property type="match status" value="1"/>
</dbReference>
<gene>
    <name evidence="14" type="ORF">AHMF7605_10540</name>
</gene>
<dbReference type="PROSITE" id="PS50109">
    <property type="entry name" value="HIS_KIN"/>
    <property type="match status" value="1"/>
</dbReference>
<accession>A0A2T2YEI9</accession>
<dbReference type="InterPro" id="IPR005467">
    <property type="entry name" value="His_kinase_dom"/>
</dbReference>
<dbReference type="EMBL" id="PYFT01000001">
    <property type="protein sequence ID" value="PSR53924.1"/>
    <property type="molecule type" value="Genomic_DNA"/>
</dbReference>
<evidence type="ECO:0000256" key="7">
    <source>
        <dbReference type="ARBA" id="ARBA00022741"/>
    </source>
</evidence>
<dbReference type="CDD" id="cd00075">
    <property type="entry name" value="HATPase"/>
    <property type="match status" value="1"/>
</dbReference>
<evidence type="ECO:0000313" key="15">
    <source>
        <dbReference type="Proteomes" id="UP000240357"/>
    </source>
</evidence>
<dbReference type="Gene3D" id="3.30.450.20">
    <property type="entry name" value="PAS domain"/>
    <property type="match status" value="1"/>
</dbReference>
<keyword evidence="10" id="KW-1133">Transmembrane helix</keyword>
<feature type="domain" description="Histidine kinase" evidence="13">
    <location>
        <begin position="142"/>
        <end position="361"/>
    </location>
</feature>
<dbReference type="InterPro" id="IPR000014">
    <property type="entry name" value="PAS"/>
</dbReference>
<dbReference type="GO" id="GO:0000156">
    <property type="term" value="F:phosphorelay response regulator activity"/>
    <property type="evidence" value="ECO:0007669"/>
    <property type="project" value="TreeGrafter"/>
</dbReference>
<dbReference type="InterPro" id="IPR036890">
    <property type="entry name" value="HATPase_C_sf"/>
</dbReference>
<dbReference type="GO" id="GO:0007234">
    <property type="term" value="P:osmosensory signaling via phosphorelay pathway"/>
    <property type="evidence" value="ECO:0007669"/>
    <property type="project" value="TreeGrafter"/>
</dbReference>
<proteinExistence type="predicted"/>
<organism evidence="14 15">
    <name type="scientific">Adhaeribacter arboris</name>
    <dbReference type="NCBI Taxonomy" id="2072846"/>
    <lineage>
        <taxon>Bacteria</taxon>
        <taxon>Pseudomonadati</taxon>
        <taxon>Bacteroidota</taxon>
        <taxon>Cytophagia</taxon>
        <taxon>Cytophagales</taxon>
        <taxon>Hymenobacteraceae</taxon>
        <taxon>Adhaeribacter</taxon>
    </lineage>
</organism>
<comment type="catalytic activity">
    <reaction evidence="1">
        <text>ATP + protein L-histidine = ADP + protein N-phospho-L-histidine.</text>
        <dbReference type="EC" id="2.7.13.3"/>
    </reaction>
</comment>
<dbReference type="InterPro" id="IPR013655">
    <property type="entry name" value="PAS_fold_3"/>
</dbReference>
<dbReference type="InterPro" id="IPR003594">
    <property type="entry name" value="HATPase_dom"/>
</dbReference>
<dbReference type="InterPro" id="IPR035965">
    <property type="entry name" value="PAS-like_dom_sf"/>
</dbReference>
<protein>
    <recommendedName>
        <fullName evidence="3">histidine kinase</fullName>
        <ecNumber evidence="3">2.7.13.3</ecNumber>
    </recommendedName>
</protein>